<dbReference type="EMBL" id="LIAE01007327">
    <property type="protein sequence ID" value="PAV80010.1"/>
    <property type="molecule type" value="Genomic_DNA"/>
</dbReference>
<dbReference type="AlphaFoldDB" id="A0A2A2L1H8"/>
<name>A0A2A2L1H8_9BILA</name>
<dbReference type="InterPro" id="IPR045860">
    <property type="entry name" value="Snake_toxin-like_sf"/>
</dbReference>
<protein>
    <submittedName>
        <fullName evidence="2">Uncharacterized protein</fullName>
    </submittedName>
</protein>
<feature type="compositionally biased region" description="Polar residues" evidence="1">
    <location>
        <begin position="178"/>
        <end position="191"/>
    </location>
</feature>
<evidence type="ECO:0000313" key="2">
    <source>
        <dbReference type="EMBL" id="PAV80010.1"/>
    </source>
</evidence>
<feature type="region of interest" description="Disordered" evidence="1">
    <location>
        <begin position="81"/>
        <end position="198"/>
    </location>
</feature>
<feature type="compositionally biased region" description="Gly residues" evidence="1">
    <location>
        <begin position="159"/>
        <end position="174"/>
    </location>
</feature>
<dbReference type="SUPFAM" id="SSF57302">
    <property type="entry name" value="Snake toxin-like"/>
    <property type="match status" value="1"/>
</dbReference>
<dbReference type="PANTHER" id="PTHR21749:SF4">
    <property type="entry name" value="PRION-LIKE-(Q_N-RICH)-DOMAIN-BEARING PROTEIN"/>
    <property type="match status" value="1"/>
</dbReference>
<dbReference type="STRING" id="2018661.A0A2A2L1H8"/>
<sequence length="238" mass="24836">MQQVGTSTEECSGSAQCYNMSTTTGILVNVVKAGCSQWRCMLAKDTCIFTTFQYVPVSLCCCSWDRCNVAGNPVYSDNPNQMGGGGSNWGGNQGGGSNWGGNQGQGGFGGNQGGSSWNQNQGGGNMGQGQGQGGQNSGSNWGSSWGQATSAPNNNGWGTNTGSGSSGSNSGGGDEPQMQKQQAKFDQSAPSKSGGKKWTKEELEKIFAKQIDDKADEIQLEGDFKKVDSKYKASRPKV</sequence>
<reference evidence="2 3" key="1">
    <citation type="journal article" date="2017" name="Curr. Biol.">
        <title>Genome architecture and evolution of a unichromosomal asexual nematode.</title>
        <authorList>
            <person name="Fradin H."/>
            <person name="Zegar C."/>
            <person name="Gutwein M."/>
            <person name="Lucas J."/>
            <person name="Kovtun M."/>
            <person name="Corcoran D."/>
            <person name="Baugh L.R."/>
            <person name="Kiontke K."/>
            <person name="Gunsalus K."/>
            <person name="Fitch D.H."/>
            <person name="Piano F."/>
        </authorList>
    </citation>
    <scope>NUCLEOTIDE SEQUENCE [LARGE SCALE GENOMIC DNA]</scope>
    <source>
        <strain evidence="2">PF1309</strain>
    </source>
</reference>
<dbReference type="OrthoDB" id="5847782at2759"/>
<accession>A0A2A2L1H8</accession>
<organism evidence="2 3">
    <name type="scientific">Diploscapter pachys</name>
    <dbReference type="NCBI Taxonomy" id="2018661"/>
    <lineage>
        <taxon>Eukaryota</taxon>
        <taxon>Metazoa</taxon>
        <taxon>Ecdysozoa</taxon>
        <taxon>Nematoda</taxon>
        <taxon>Chromadorea</taxon>
        <taxon>Rhabditida</taxon>
        <taxon>Rhabditina</taxon>
        <taxon>Rhabditomorpha</taxon>
        <taxon>Rhabditoidea</taxon>
        <taxon>Rhabditidae</taxon>
        <taxon>Diploscapter</taxon>
    </lineage>
</organism>
<proteinExistence type="predicted"/>
<feature type="compositionally biased region" description="Gly residues" evidence="1">
    <location>
        <begin position="121"/>
        <end position="136"/>
    </location>
</feature>
<evidence type="ECO:0000256" key="1">
    <source>
        <dbReference type="SAM" id="MobiDB-lite"/>
    </source>
</evidence>
<evidence type="ECO:0000313" key="3">
    <source>
        <dbReference type="Proteomes" id="UP000218231"/>
    </source>
</evidence>
<feature type="compositionally biased region" description="Low complexity" evidence="1">
    <location>
        <begin position="137"/>
        <end position="158"/>
    </location>
</feature>
<keyword evidence="3" id="KW-1185">Reference proteome</keyword>
<comment type="caution">
    <text evidence="2">The sequence shown here is derived from an EMBL/GenBank/DDBJ whole genome shotgun (WGS) entry which is preliminary data.</text>
</comment>
<dbReference type="Proteomes" id="UP000218231">
    <property type="component" value="Unassembled WGS sequence"/>
</dbReference>
<gene>
    <name evidence="2" type="ORF">WR25_07715</name>
</gene>
<dbReference type="PANTHER" id="PTHR21749">
    <property type="entry name" value="PRION-LIKE- Q/N-RICH -DOMAIN-BEARING PROTEIN PROTEIN 24"/>
    <property type="match status" value="1"/>
</dbReference>
<feature type="compositionally biased region" description="Gly residues" evidence="1">
    <location>
        <begin position="82"/>
        <end position="113"/>
    </location>
</feature>